<dbReference type="HOGENOM" id="CLU_030506_1_0_1"/>
<reference evidence="7" key="1">
    <citation type="journal article" date="2005" name="Nature">
        <title>Sequencing of Aspergillus nidulans and comparative analysis with A. fumigatus and A. oryzae.</title>
        <authorList>
            <person name="Galagan J.E."/>
            <person name="Calvo S.E."/>
            <person name="Cuomo C."/>
            <person name="Ma L.J."/>
            <person name="Wortman J.R."/>
            <person name="Batzoglou S."/>
            <person name="Lee S.I."/>
            <person name="Basturkmen M."/>
            <person name="Spevak C.C."/>
            <person name="Clutterbuck J."/>
            <person name="Kapitonov V."/>
            <person name="Jurka J."/>
            <person name="Scazzocchio C."/>
            <person name="Farman M."/>
            <person name="Butler J."/>
            <person name="Purcell S."/>
            <person name="Harris S."/>
            <person name="Braus G.H."/>
            <person name="Draht O."/>
            <person name="Busch S."/>
            <person name="D'Enfert C."/>
            <person name="Bouchier C."/>
            <person name="Goldman G.H."/>
            <person name="Bell-Pedersen D."/>
            <person name="Griffiths-Jones S."/>
            <person name="Doonan J.H."/>
            <person name="Yu J."/>
            <person name="Vienken K."/>
            <person name="Pain A."/>
            <person name="Freitag M."/>
            <person name="Selker E.U."/>
            <person name="Archer D.B."/>
            <person name="Penalva M.A."/>
            <person name="Oakley B.R."/>
            <person name="Momany M."/>
            <person name="Tanaka T."/>
            <person name="Kumagai T."/>
            <person name="Asai K."/>
            <person name="Machida M."/>
            <person name="Nierman W.C."/>
            <person name="Denning D.W."/>
            <person name="Caddick M."/>
            <person name="Hynes M."/>
            <person name="Paoletti M."/>
            <person name="Fischer R."/>
            <person name="Miller B."/>
            <person name="Dyer P."/>
            <person name="Sachs M.S."/>
            <person name="Osmani S.A."/>
            <person name="Birren B.W."/>
        </authorList>
    </citation>
    <scope>NUCLEOTIDE SEQUENCE [LARGE SCALE GENOMIC DNA]</scope>
    <source>
        <strain evidence="7">FGSC A4 / ATCC 38163 / CBS 112.46 / NRRL 194 / M139</strain>
    </source>
</reference>
<evidence type="ECO:0000256" key="3">
    <source>
        <dbReference type="PIRSR" id="PIRSR617939-1"/>
    </source>
</evidence>
<evidence type="ECO:0000313" key="6">
    <source>
        <dbReference type="EMBL" id="CBF89654.1"/>
    </source>
</evidence>
<organism evidence="6 7">
    <name type="scientific">Emericella nidulans (strain FGSC A4 / ATCC 38163 / CBS 112.46 / NRRL 194 / M139)</name>
    <name type="common">Aspergillus nidulans</name>
    <dbReference type="NCBI Taxonomy" id="227321"/>
    <lineage>
        <taxon>Eukaryota</taxon>
        <taxon>Fungi</taxon>
        <taxon>Dikarya</taxon>
        <taxon>Ascomycota</taxon>
        <taxon>Pezizomycotina</taxon>
        <taxon>Eurotiomycetes</taxon>
        <taxon>Eurotiomycetidae</taxon>
        <taxon>Eurotiales</taxon>
        <taxon>Aspergillaceae</taxon>
        <taxon>Aspergillus</taxon>
        <taxon>Aspergillus subgen. Nidulantes</taxon>
    </lineage>
</organism>
<dbReference type="EMBL" id="BN001308">
    <property type="protein sequence ID" value="CBF89654.1"/>
    <property type="molecule type" value="Genomic_DNA"/>
</dbReference>
<evidence type="ECO:0000256" key="2">
    <source>
        <dbReference type="ARBA" id="ARBA00023239"/>
    </source>
</evidence>
<dbReference type="GeneID" id="2876130"/>
<feature type="binding site" evidence="4">
    <location>
        <begin position="116"/>
        <end position="121"/>
    </location>
    <ligand>
        <name>substrate</name>
    </ligand>
</feature>
<dbReference type="InterPro" id="IPR017939">
    <property type="entry name" value="G-Glutamylcylcotransferase"/>
</dbReference>
<dbReference type="RefSeq" id="XP_657960.1">
    <property type="nucleotide sequence ID" value="XM_652868.2"/>
</dbReference>
<dbReference type="Gene3D" id="3.10.490.10">
    <property type="entry name" value="Gamma-glutamyl cyclotransferase-like"/>
    <property type="match status" value="1"/>
</dbReference>
<feature type="binding site" evidence="4">
    <location>
        <position position="292"/>
    </location>
    <ligand>
        <name>substrate</name>
    </ligand>
</feature>
<dbReference type="VEuPathDB" id="FungiDB:AN0356"/>
<evidence type="ECO:0000256" key="4">
    <source>
        <dbReference type="PIRSR" id="PIRSR617939-2"/>
    </source>
</evidence>
<gene>
    <name evidence="6" type="ORF">ANIA_00356</name>
</gene>
<dbReference type="eggNOG" id="ENOG502S70Y">
    <property type="taxonomic scope" value="Eukaryota"/>
</dbReference>
<keyword evidence="2" id="KW-0456">Lyase</keyword>
<dbReference type="PANTHER" id="PTHR12935:SF0">
    <property type="entry name" value="GAMMA-GLUTAMYLCYCLOTRANSFERASE"/>
    <property type="match status" value="1"/>
</dbReference>
<protein>
    <recommendedName>
        <fullName evidence="1">gamma-glutamylcyclotransferase</fullName>
        <ecNumber evidence="1">4.3.2.9</ecNumber>
    </recommendedName>
</protein>
<dbReference type="GO" id="GO:0003839">
    <property type="term" value="F:gamma-glutamylcyclotransferase activity"/>
    <property type="evidence" value="ECO:0000318"/>
    <property type="project" value="GO_Central"/>
</dbReference>
<dbReference type="InParanoid" id="Q5BGH4"/>
<keyword evidence="5" id="KW-1133">Transmembrane helix</keyword>
<dbReference type="EC" id="4.3.2.9" evidence="1"/>
<name>Q5BGH4_EMENI</name>
<reference evidence="7" key="2">
    <citation type="journal article" date="2009" name="Fungal Genet. Biol.">
        <title>The 2008 update of the Aspergillus nidulans genome annotation: a community effort.</title>
        <authorList>
            <person name="Wortman J.R."/>
            <person name="Gilsenan J.M."/>
            <person name="Joardar V."/>
            <person name="Deegan J."/>
            <person name="Clutterbuck J."/>
            <person name="Andersen M.R."/>
            <person name="Archer D."/>
            <person name="Bencina M."/>
            <person name="Braus G."/>
            <person name="Coutinho P."/>
            <person name="von Dohren H."/>
            <person name="Doonan J."/>
            <person name="Driessen A.J."/>
            <person name="Durek P."/>
            <person name="Espeso E."/>
            <person name="Fekete E."/>
            <person name="Flipphi M."/>
            <person name="Estrada C.G."/>
            <person name="Geysens S."/>
            <person name="Goldman G."/>
            <person name="de Groot P.W."/>
            <person name="Hansen K."/>
            <person name="Harris S.D."/>
            <person name="Heinekamp T."/>
            <person name="Helmstaedt K."/>
            <person name="Henrissat B."/>
            <person name="Hofmann G."/>
            <person name="Homan T."/>
            <person name="Horio T."/>
            <person name="Horiuchi H."/>
            <person name="James S."/>
            <person name="Jones M."/>
            <person name="Karaffa L."/>
            <person name="Karanyi Z."/>
            <person name="Kato M."/>
            <person name="Keller N."/>
            <person name="Kelly D.E."/>
            <person name="Kiel J.A."/>
            <person name="Kim J.M."/>
            <person name="van der Klei I.J."/>
            <person name="Klis F.M."/>
            <person name="Kovalchuk A."/>
            <person name="Krasevec N."/>
            <person name="Kubicek C.P."/>
            <person name="Liu B."/>
            <person name="Maccabe A."/>
            <person name="Meyer V."/>
            <person name="Mirabito P."/>
            <person name="Miskei M."/>
            <person name="Mos M."/>
            <person name="Mullins J."/>
            <person name="Nelson D.R."/>
            <person name="Nielsen J."/>
            <person name="Oakley B.R."/>
            <person name="Osmani S.A."/>
            <person name="Pakula T."/>
            <person name="Paszewski A."/>
            <person name="Paulsen I."/>
            <person name="Pilsyk S."/>
            <person name="Pocsi I."/>
            <person name="Punt P.J."/>
            <person name="Ram A.F."/>
            <person name="Ren Q."/>
            <person name="Robellet X."/>
            <person name="Robson G."/>
            <person name="Seiboth B."/>
            <person name="van Solingen P."/>
            <person name="Specht T."/>
            <person name="Sun J."/>
            <person name="Taheri-Talesh N."/>
            <person name="Takeshita N."/>
            <person name="Ussery D."/>
            <person name="vanKuyk P.A."/>
            <person name="Visser H."/>
            <person name="van de Vondervoort P.J."/>
            <person name="de Vries R.P."/>
            <person name="Walton J."/>
            <person name="Xiang X."/>
            <person name="Xiong Y."/>
            <person name="Zeng A.P."/>
            <person name="Brandt B.W."/>
            <person name="Cornell M.J."/>
            <person name="van den Hondel C.A."/>
            <person name="Visser J."/>
            <person name="Oliver S.G."/>
            <person name="Turner G."/>
        </authorList>
    </citation>
    <scope>GENOME REANNOTATION</scope>
    <source>
        <strain evidence="7">FGSC A4 / ATCC 38163 / CBS 112.46 / NRRL 194 / M139</strain>
    </source>
</reference>
<evidence type="ECO:0000256" key="1">
    <source>
        <dbReference type="ARBA" id="ARBA00012346"/>
    </source>
</evidence>
<keyword evidence="7" id="KW-1185">Reference proteome</keyword>
<keyword evidence="5" id="KW-0472">Membrane</keyword>
<dbReference type="OrthoDB" id="2017317at2759"/>
<sequence length="394" mass="44130">MCPQGTSYFTHCDCHRRSSQMEKAKGEAQRLEEASKAPFIALSQSYTLQQTKEDLLPFEYQDGLTARDVPETTLTRQQASNSVQSIDQNEYLPARLSRIHEGADDSALCAQKSVLYLAYGSNLASQTFLGMRGIRPLSQLNVLVPDLRLTFDLPGIPYFEPCFAGTHFRDTSATNGGEAEEKRALINTPDTDQDRYKGPLIGVVYEVTLSDYAKIIATEGGGRGYKDIVVTCYPFPNGYDPADPIPERPETRPLKAHTLLSPAGMQELLLPQTRSRIRTPRNARYTQPSARYLSLITTGAAEHNLPLAYQAYLNQLQPYCITSFRQRVGMVVFLVIWGPWILLLLGLPRVFARPDGRSPEWVGRLNDLLMAGVWSSYDNVFVHIFGDGEKTIER</sequence>
<accession>Q5BGH4</accession>
<dbReference type="AlphaFoldDB" id="Q5BGH4"/>
<proteinExistence type="predicted"/>
<evidence type="ECO:0000313" key="7">
    <source>
        <dbReference type="Proteomes" id="UP000000560"/>
    </source>
</evidence>
<dbReference type="KEGG" id="ani:ANIA_00356"/>
<dbReference type="OMA" id="CFAGTQY"/>
<feature type="transmembrane region" description="Helical" evidence="5">
    <location>
        <begin position="328"/>
        <end position="347"/>
    </location>
</feature>
<accession>C8VTT3</accession>
<keyword evidence="5" id="KW-0812">Transmembrane</keyword>
<feature type="active site" description="Proton acceptor" evidence="3">
    <location>
        <position position="219"/>
    </location>
</feature>
<evidence type="ECO:0000256" key="5">
    <source>
        <dbReference type="SAM" id="Phobius"/>
    </source>
</evidence>
<dbReference type="Proteomes" id="UP000000560">
    <property type="component" value="Chromosome VIII"/>
</dbReference>
<dbReference type="PANTHER" id="PTHR12935">
    <property type="entry name" value="GAMMA-GLUTAMYLCYCLOTRANSFERASE"/>
    <property type="match status" value="1"/>
</dbReference>
<dbReference type="STRING" id="227321.Q5BGH4"/>